<dbReference type="GO" id="GO:0003723">
    <property type="term" value="F:RNA binding"/>
    <property type="evidence" value="ECO:0007669"/>
    <property type="project" value="TreeGrafter"/>
</dbReference>
<reference evidence="2" key="1">
    <citation type="submission" date="2019-07" db="EMBL/GenBank/DDBJ databases">
        <authorList>
            <person name="Dittberner H."/>
        </authorList>
    </citation>
    <scope>NUCLEOTIDE SEQUENCE [LARGE SCALE GENOMIC DNA]</scope>
</reference>
<organism evidence="2 3">
    <name type="scientific">Arabis nemorensis</name>
    <dbReference type="NCBI Taxonomy" id="586526"/>
    <lineage>
        <taxon>Eukaryota</taxon>
        <taxon>Viridiplantae</taxon>
        <taxon>Streptophyta</taxon>
        <taxon>Embryophyta</taxon>
        <taxon>Tracheophyta</taxon>
        <taxon>Spermatophyta</taxon>
        <taxon>Magnoliopsida</taxon>
        <taxon>eudicotyledons</taxon>
        <taxon>Gunneridae</taxon>
        <taxon>Pentapetalae</taxon>
        <taxon>rosids</taxon>
        <taxon>malvids</taxon>
        <taxon>Brassicales</taxon>
        <taxon>Brassicaceae</taxon>
        <taxon>Arabideae</taxon>
        <taxon>Arabis</taxon>
    </lineage>
</organism>
<dbReference type="Proteomes" id="UP000489600">
    <property type="component" value="Unassembled WGS sequence"/>
</dbReference>
<protein>
    <recommendedName>
        <fullName evidence="4">Nuclear pore complex protein NUP98A</fullName>
    </recommendedName>
</protein>
<comment type="caution">
    <text evidence="2">The sequence shown here is derived from an EMBL/GenBank/DDBJ whole genome shotgun (WGS) entry which is preliminary data.</text>
</comment>
<dbReference type="EMBL" id="CABITT030000008">
    <property type="protein sequence ID" value="VVB15076.1"/>
    <property type="molecule type" value="Genomic_DNA"/>
</dbReference>
<proteinExistence type="predicted"/>
<feature type="compositionally biased region" description="Low complexity" evidence="1">
    <location>
        <begin position="325"/>
        <end position="360"/>
    </location>
</feature>
<feature type="compositionally biased region" description="Low complexity" evidence="1">
    <location>
        <begin position="388"/>
        <end position="397"/>
    </location>
</feature>
<name>A0A565CNL9_9BRAS</name>
<dbReference type="Gene3D" id="1.10.10.2360">
    <property type="match status" value="1"/>
</dbReference>
<feature type="compositionally biased region" description="Polar residues" evidence="1">
    <location>
        <begin position="234"/>
        <end position="252"/>
    </location>
</feature>
<accession>A0A565CNL9</accession>
<evidence type="ECO:0008006" key="4">
    <source>
        <dbReference type="Google" id="ProtNLM"/>
    </source>
</evidence>
<keyword evidence="3" id="KW-1185">Reference proteome</keyword>
<dbReference type="PANTHER" id="PTHR23198:SF6">
    <property type="entry name" value="NUCLEAR PORE COMPLEX PROTEIN NUP98-NUP96"/>
    <property type="match status" value="1"/>
</dbReference>
<dbReference type="GO" id="GO:0000973">
    <property type="term" value="P:post-transcriptional tethering of RNA polymerase II gene DNA at nuclear periphery"/>
    <property type="evidence" value="ECO:0007669"/>
    <property type="project" value="TreeGrafter"/>
</dbReference>
<dbReference type="GO" id="GO:0008139">
    <property type="term" value="F:nuclear localization sequence binding"/>
    <property type="evidence" value="ECO:0007669"/>
    <property type="project" value="TreeGrafter"/>
</dbReference>
<feature type="compositionally biased region" description="Low complexity" evidence="1">
    <location>
        <begin position="178"/>
        <end position="233"/>
    </location>
</feature>
<dbReference type="GO" id="GO:0006405">
    <property type="term" value="P:RNA export from nucleus"/>
    <property type="evidence" value="ECO:0007669"/>
    <property type="project" value="TreeGrafter"/>
</dbReference>
<evidence type="ECO:0000313" key="3">
    <source>
        <dbReference type="Proteomes" id="UP000489600"/>
    </source>
</evidence>
<feature type="compositionally biased region" description="Polar residues" evidence="1">
    <location>
        <begin position="398"/>
        <end position="409"/>
    </location>
</feature>
<evidence type="ECO:0000256" key="1">
    <source>
        <dbReference type="SAM" id="MobiDB-lite"/>
    </source>
</evidence>
<sequence length="573" mass="58208">MFGSSNAFGQSSNSSLSLFGSQTQYVFGQTNNASSNPFAPKPFGAQTGSSTGVFGPPQAFSSFGASSQTFGSSTLAFGGFGHNKSFGFSMPQSTTFGSTIQQSQSAFGNNAFSASSTPAFGNNAFGSGGASGIPTFGPSSTPSFSFGSGSALSTPTFGASSTPSFSFGSGGASSTPTFGASSTPSFSFGSGGASSTPTFGASSTPSFSFGSGGASTPTFGPSSTPSFRFGSSPAFGQSTSAFGSTSFDSTQPPFGALGAQASTPTLGGQQVGSRVIPYAPTTEGGGNQPGGKLVSLSAKDVYKNKTHEELRWEDYQRGDKGGKLPTGQSPRPTSSTTTSFFGPSPGFATTTTPPFGSSSIPGFSSSPSIFASTPAFSIGWNFSNSQSSPLFSSNPSSGQTNSGSKFGQTSFVFGQNTNPAFAQTNNISIPSPGSGTLFSSSSSLTSSNSPPFGQTPGGFGFNNFGQTQIANPTGLTCAMETFNQSNFEQVPASANSLVMQQPIPVTNPFGTVPQGGKSTWIQYGISSIPVVDKPSPVRISQPLLTSQRRVWTTKLPARKYRPGDDGPKVPFFQ</sequence>
<feature type="compositionally biased region" description="Basic and acidic residues" evidence="1">
    <location>
        <begin position="312"/>
        <end position="322"/>
    </location>
</feature>
<feature type="compositionally biased region" description="Polar residues" evidence="1">
    <location>
        <begin position="260"/>
        <end position="271"/>
    </location>
</feature>
<dbReference type="GO" id="GO:0017056">
    <property type="term" value="F:structural constituent of nuclear pore"/>
    <property type="evidence" value="ECO:0007669"/>
    <property type="project" value="TreeGrafter"/>
</dbReference>
<gene>
    <name evidence="2" type="ORF">ANE_LOCUS25520</name>
</gene>
<feature type="region of interest" description="Disordered" evidence="1">
    <location>
        <begin position="178"/>
        <end position="271"/>
    </location>
</feature>
<dbReference type="OrthoDB" id="3797628at2759"/>
<evidence type="ECO:0000313" key="2">
    <source>
        <dbReference type="EMBL" id="VVB15076.1"/>
    </source>
</evidence>
<feature type="region of interest" description="Disordered" evidence="1">
    <location>
        <begin position="388"/>
        <end position="409"/>
    </location>
</feature>
<dbReference type="AlphaFoldDB" id="A0A565CNL9"/>
<dbReference type="InterPro" id="IPR037665">
    <property type="entry name" value="Nucleoporin_S59-like"/>
</dbReference>
<feature type="region of interest" description="Disordered" evidence="1">
    <location>
        <begin position="312"/>
        <end position="360"/>
    </location>
</feature>
<dbReference type="GO" id="GO:0034398">
    <property type="term" value="P:telomere tethering at nuclear periphery"/>
    <property type="evidence" value="ECO:0007669"/>
    <property type="project" value="TreeGrafter"/>
</dbReference>
<feature type="compositionally biased region" description="Low complexity" evidence="1">
    <location>
        <begin position="438"/>
        <end position="454"/>
    </location>
</feature>
<dbReference type="GO" id="GO:0044614">
    <property type="term" value="C:nuclear pore cytoplasmic filaments"/>
    <property type="evidence" value="ECO:0007669"/>
    <property type="project" value="TreeGrafter"/>
</dbReference>
<dbReference type="GO" id="GO:0006606">
    <property type="term" value="P:protein import into nucleus"/>
    <property type="evidence" value="ECO:0007669"/>
    <property type="project" value="TreeGrafter"/>
</dbReference>
<feature type="region of interest" description="Disordered" evidence="1">
    <location>
        <begin position="438"/>
        <end position="459"/>
    </location>
</feature>
<dbReference type="PANTHER" id="PTHR23198">
    <property type="entry name" value="NUCLEOPORIN"/>
    <property type="match status" value="1"/>
</dbReference>